<dbReference type="PANTHER" id="PTHR21562">
    <property type="entry name" value="NOTUM-RELATED"/>
    <property type="match status" value="1"/>
</dbReference>
<proteinExistence type="inferred from homology"/>
<keyword evidence="5 6" id="KW-0961">Cell wall biogenesis/degradation</keyword>
<evidence type="ECO:0000256" key="2">
    <source>
        <dbReference type="ARBA" id="ARBA00004191"/>
    </source>
</evidence>
<dbReference type="Pfam" id="PF03283">
    <property type="entry name" value="PAE"/>
    <property type="match status" value="1"/>
</dbReference>
<evidence type="ECO:0000256" key="3">
    <source>
        <dbReference type="ARBA" id="ARBA00005784"/>
    </source>
</evidence>
<keyword evidence="6" id="KW-0964">Secreted</keyword>
<comment type="subcellular location">
    <subcellularLocation>
        <location evidence="2 6">Secreted</location>
        <location evidence="2 6">Cell wall</location>
    </subcellularLocation>
</comment>
<dbReference type="PANTHER" id="PTHR21562:SF78">
    <property type="entry name" value="PECTIN ACETYLESTERASE"/>
    <property type="match status" value="1"/>
</dbReference>
<organism evidence="7 8">
    <name type="scientific">Solanum verrucosum</name>
    <dbReference type="NCBI Taxonomy" id="315347"/>
    <lineage>
        <taxon>Eukaryota</taxon>
        <taxon>Viridiplantae</taxon>
        <taxon>Streptophyta</taxon>
        <taxon>Embryophyta</taxon>
        <taxon>Tracheophyta</taxon>
        <taxon>Spermatophyta</taxon>
        <taxon>Magnoliopsida</taxon>
        <taxon>eudicotyledons</taxon>
        <taxon>Gunneridae</taxon>
        <taxon>Pentapetalae</taxon>
        <taxon>asterids</taxon>
        <taxon>lamiids</taxon>
        <taxon>Solanales</taxon>
        <taxon>Solanaceae</taxon>
        <taxon>Solanoideae</taxon>
        <taxon>Solaneae</taxon>
        <taxon>Solanum</taxon>
    </lineage>
</organism>
<evidence type="ECO:0000313" key="8">
    <source>
        <dbReference type="Proteomes" id="UP001234989"/>
    </source>
</evidence>
<dbReference type="GO" id="GO:0071555">
    <property type="term" value="P:cell wall organization"/>
    <property type="evidence" value="ECO:0007669"/>
    <property type="project" value="UniProtKB-KW"/>
</dbReference>
<name>A0AAF0U7P3_SOLVR</name>
<dbReference type="InterPro" id="IPR004963">
    <property type="entry name" value="PAE/NOTUM"/>
</dbReference>
<dbReference type="AlphaFoldDB" id="A0AAF0U7P3"/>
<dbReference type="GO" id="GO:0009505">
    <property type="term" value="C:plant-type cell wall"/>
    <property type="evidence" value="ECO:0007669"/>
    <property type="project" value="TreeGrafter"/>
</dbReference>
<evidence type="ECO:0000256" key="1">
    <source>
        <dbReference type="ARBA" id="ARBA00003534"/>
    </source>
</evidence>
<accession>A0AAF0U7P3</accession>
<keyword evidence="4 6" id="KW-0134">Cell wall</keyword>
<keyword evidence="8" id="KW-1185">Reference proteome</keyword>
<reference evidence="7" key="1">
    <citation type="submission" date="2023-08" db="EMBL/GenBank/DDBJ databases">
        <title>A de novo genome assembly of Solanum verrucosum Schlechtendal, a Mexican diploid species geographically isolated from the other diploid A-genome species in potato relatives.</title>
        <authorList>
            <person name="Hosaka K."/>
        </authorList>
    </citation>
    <scope>NUCLEOTIDE SEQUENCE</scope>
    <source>
        <tissue evidence="7">Young leaves</tissue>
    </source>
</reference>
<comment type="similarity">
    <text evidence="3 6">Belongs to the pectinacetylesterase family.</text>
</comment>
<evidence type="ECO:0000256" key="4">
    <source>
        <dbReference type="ARBA" id="ARBA00022512"/>
    </source>
</evidence>
<dbReference type="GO" id="GO:0052793">
    <property type="term" value="F:pectin acetylesterase activity"/>
    <property type="evidence" value="ECO:0007669"/>
    <property type="project" value="TreeGrafter"/>
</dbReference>
<sequence>EEDGVCRDVRECQNRLRTSFGCHCLASVAWAILIFGVPNIRPRYHIFTGSSKHMGPLKFRGHFSNNETANPDLFNWNKIMVAYCDGGAFTGDVERVDPVLFLPTKHATIYQNATLYNHVTIRYSSGNYETMIKTFGDWYIDRQYYYLIDKHDLQIP</sequence>
<dbReference type="EMBL" id="CP133619">
    <property type="protein sequence ID" value="WMV41003.1"/>
    <property type="molecule type" value="Genomic_DNA"/>
</dbReference>
<dbReference type="EC" id="3.1.1.-" evidence="6"/>
<feature type="non-terminal residue" evidence="7">
    <location>
        <position position="1"/>
    </location>
</feature>
<comment type="function">
    <text evidence="1 6">Hydrolyzes acetyl esters in homogalacturonan regions of pectin. In type I primary cell wall, galacturonic acid residues of pectin can be acetylated at the O-2 and O-3 positions. Decreasing the degree of acetylation of pectin gels in vitro alters their physical properties.</text>
</comment>
<keyword evidence="6" id="KW-0378">Hydrolase</keyword>
<evidence type="ECO:0000256" key="6">
    <source>
        <dbReference type="RuleBase" id="RU363114"/>
    </source>
</evidence>
<evidence type="ECO:0000256" key="5">
    <source>
        <dbReference type="ARBA" id="ARBA00023316"/>
    </source>
</evidence>
<gene>
    <name evidence="7" type="ORF">MTR67_034388</name>
</gene>
<evidence type="ECO:0000313" key="7">
    <source>
        <dbReference type="EMBL" id="WMV41003.1"/>
    </source>
</evidence>
<protein>
    <recommendedName>
        <fullName evidence="6">Pectin acetylesterase</fullName>
        <ecNumber evidence="6">3.1.1.-</ecNumber>
    </recommendedName>
</protein>
<dbReference type="Proteomes" id="UP001234989">
    <property type="component" value="Chromosome 8"/>
</dbReference>